<organism evidence="2 3">
    <name type="scientific">Babesia caballi</name>
    <dbReference type="NCBI Taxonomy" id="5871"/>
    <lineage>
        <taxon>Eukaryota</taxon>
        <taxon>Sar</taxon>
        <taxon>Alveolata</taxon>
        <taxon>Apicomplexa</taxon>
        <taxon>Aconoidasida</taxon>
        <taxon>Piroplasmida</taxon>
        <taxon>Babesiidae</taxon>
        <taxon>Babesia</taxon>
    </lineage>
</organism>
<dbReference type="AlphaFoldDB" id="A0AAV4LMU8"/>
<dbReference type="EMBL" id="BPLF01000001">
    <property type="protein sequence ID" value="GIX61255.1"/>
    <property type="molecule type" value="Genomic_DNA"/>
</dbReference>
<keyword evidence="1" id="KW-1133">Transmembrane helix</keyword>
<dbReference type="Proteomes" id="UP001497744">
    <property type="component" value="Unassembled WGS sequence"/>
</dbReference>
<comment type="caution">
    <text evidence="2">The sequence shown here is derived from an EMBL/GenBank/DDBJ whole genome shotgun (WGS) entry which is preliminary data.</text>
</comment>
<gene>
    <name evidence="2" type="ORF">BcabD6B2_06900</name>
</gene>
<accession>A0AAV4LMU8</accession>
<dbReference type="RefSeq" id="XP_067713326.1">
    <property type="nucleotide sequence ID" value="XM_067857225.1"/>
</dbReference>
<proteinExistence type="predicted"/>
<evidence type="ECO:0000313" key="2">
    <source>
        <dbReference type="EMBL" id="GIX61255.1"/>
    </source>
</evidence>
<protein>
    <submittedName>
        <fullName evidence="2">Variant erythrocyte surface antigen-1 family protein</fullName>
    </submittedName>
</protein>
<keyword evidence="3" id="KW-1185">Reference proteome</keyword>
<keyword evidence="1" id="KW-0472">Membrane</keyword>
<evidence type="ECO:0000313" key="3">
    <source>
        <dbReference type="Proteomes" id="UP001497744"/>
    </source>
</evidence>
<feature type="transmembrane region" description="Helical" evidence="1">
    <location>
        <begin position="121"/>
        <end position="140"/>
    </location>
</feature>
<name>A0AAV4LMU8_BABCB</name>
<dbReference type="GeneID" id="94192738"/>
<sequence length="156" mass="16916">MGSHRSLTTPPTNLKDAIDWLALVGGGFGKNDWGGSGKPDKLEAALDQLPGFDEIKSKVFGEKLPQGAIKALADGLGYGFLGYEGSESFGSSGIVDSKKQYKSAYGNAQWPEDEPSKQQCALIFLGASVTVFYSLTYFYWKCKLKVTINLQFQQGT</sequence>
<reference evidence="2 3" key="1">
    <citation type="submission" date="2021-06" db="EMBL/GenBank/DDBJ databases">
        <title>Genome sequence of Babesia caballi.</title>
        <authorList>
            <person name="Yamagishi J."/>
            <person name="Kidaka T."/>
            <person name="Ochi A."/>
        </authorList>
    </citation>
    <scope>NUCLEOTIDE SEQUENCE [LARGE SCALE GENOMIC DNA]</scope>
    <source>
        <strain evidence="2">USDA-D6B2</strain>
    </source>
</reference>
<keyword evidence="1" id="KW-0812">Transmembrane</keyword>
<evidence type="ECO:0000256" key="1">
    <source>
        <dbReference type="SAM" id="Phobius"/>
    </source>
</evidence>